<dbReference type="EMBL" id="BSXG01000029">
    <property type="protein sequence ID" value="GME26627.1"/>
    <property type="molecule type" value="Genomic_DNA"/>
</dbReference>
<reference evidence="1" key="1">
    <citation type="submission" date="2024-09" db="EMBL/GenBank/DDBJ databases">
        <title>Draft Genome Sequences of Neofusicoccum parvum.</title>
        <authorList>
            <person name="Ashida A."/>
            <person name="Camagna M."/>
            <person name="Tanaka A."/>
            <person name="Takemoto D."/>
        </authorList>
    </citation>
    <scope>NUCLEOTIDE SEQUENCE</scope>
    <source>
        <strain evidence="1">PPO83</strain>
    </source>
</reference>
<proteinExistence type="predicted"/>
<organism evidence="1 2">
    <name type="scientific">Neofusicoccum parvum</name>
    <dbReference type="NCBI Taxonomy" id="310453"/>
    <lineage>
        <taxon>Eukaryota</taxon>
        <taxon>Fungi</taxon>
        <taxon>Dikarya</taxon>
        <taxon>Ascomycota</taxon>
        <taxon>Pezizomycotina</taxon>
        <taxon>Dothideomycetes</taxon>
        <taxon>Dothideomycetes incertae sedis</taxon>
        <taxon>Botryosphaeriales</taxon>
        <taxon>Botryosphaeriaceae</taxon>
        <taxon>Neofusicoccum</taxon>
    </lineage>
</organism>
<evidence type="ECO:0000313" key="1">
    <source>
        <dbReference type="EMBL" id="GME26627.1"/>
    </source>
</evidence>
<comment type="caution">
    <text evidence="1">The sequence shown here is derived from an EMBL/GenBank/DDBJ whole genome shotgun (WGS) entry which is preliminary data.</text>
</comment>
<gene>
    <name evidence="1" type="primary">g9702</name>
    <name evidence="1" type="ORF">NpPPO83_00009702</name>
</gene>
<dbReference type="Proteomes" id="UP001165186">
    <property type="component" value="Unassembled WGS sequence"/>
</dbReference>
<accession>A0ACB5S1I9</accession>
<protein>
    <submittedName>
        <fullName evidence="1">Aldo keto reductase</fullName>
    </submittedName>
</protein>
<evidence type="ECO:0000313" key="2">
    <source>
        <dbReference type="Proteomes" id="UP001165186"/>
    </source>
</evidence>
<name>A0ACB5S1I9_9PEZI</name>
<keyword evidence="2" id="KW-1185">Reference proteome</keyword>
<sequence>MSSSGARRPVANVSLMTDLIIANLPAEGLRSAVRTVISLYPEIVKDFASDARGYLLATQAGVATPVKGEELRTLGEMKAMQKRIRSMIGCGLCYESLSLVAQVLGAYKSAFKPPQEEQDRINFLVSMDGDTSQALSLAQVHSLTAKEKSTIQALLGEMQSLRHEHQFDRSLTTLVLLMPEIGETIGKEAFKIDCCAPSGSENIEVFQIGNRSVPRVFCGLWQLSSSAWGSSSLQKVIESLAEYVNQGYTAFDMADMYGDVEAIFYSDPRYLDVLKAMQGDSRVSQLGLCNFDTEHLEIVLREQIDIKTNQVQFSLIDSRPTVRMADVCKKHGVKLLTYGTLCGGFLSERWVGKPKPSIFSEEITPSQRKYFEMILSWGGWPLFQTLLVTLSAIAKKHNVGISNVATRWVLDFPYVGAVIVGSRMGISGRAEGNLAVYGWHLDDDDRNVIEEVLVQSRRAQMFEEIGDCGSEHR</sequence>